<keyword evidence="4" id="KW-1185">Reference proteome</keyword>
<dbReference type="EMBL" id="AVOT02015728">
    <property type="protein sequence ID" value="MBW0500262.1"/>
    <property type="molecule type" value="Genomic_DNA"/>
</dbReference>
<evidence type="ECO:0000313" key="3">
    <source>
        <dbReference type="EMBL" id="MBW0500262.1"/>
    </source>
</evidence>
<organism evidence="3 4">
    <name type="scientific">Austropuccinia psidii MF-1</name>
    <dbReference type="NCBI Taxonomy" id="1389203"/>
    <lineage>
        <taxon>Eukaryota</taxon>
        <taxon>Fungi</taxon>
        <taxon>Dikarya</taxon>
        <taxon>Basidiomycota</taxon>
        <taxon>Pucciniomycotina</taxon>
        <taxon>Pucciniomycetes</taxon>
        <taxon>Pucciniales</taxon>
        <taxon>Sphaerophragmiaceae</taxon>
        <taxon>Austropuccinia</taxon>
    </lineage>
</organism>
<comment type="caution">
    <text evidence="3">The sequence shown here is derived from an EMBL/GenBank/DDBJ whole genome shotgun (WGS) entry which is preliminary data.</text>
</comment>
<accession>A0A9Q3HDE9</accession>
<evidence type="ECO:0000256" key="2">
    <source>
        <dbReference type="SAM" id="MobiDB-lite"/>
    </source>
</evidence>
<proteinExistence type="predicted"/>
<feature type="coiled-coil region" evidence="1">
    <location>
        <begin position="327"/>
        <end position="354"/>
    </location>
</feature>
<name>A0A9Q3HDE9_9BASI</name>
<keyword evidence="1" id="KW-0175">Coiled coil</keyword>
<sequence length="688" mass="80067">MKRLLIAPTMRSTGLQRKEGTLNAFFTFFTAALRDKFTMKSLQMTRAIFLVFHLKASLEVSPSMTRDAAEPLRTLKTGGSSEQLMHFVQPRIAHNIERHTFEANIIANDRKGTKGKILLKGSKSGQEGLYKPAQGKEFDNVFGYKAPIFFPLNQEKIQKISENYKRMKRPFNLIMNNESPLIEYLSTPTNGNYKWKFSAEAREIRYRAPLARSSKQKQRNYGEGHRNYPAKTPDLTNTLQLFFKEMDKIDKAVADFVETGLPKLADFASASINKPEISNSHSEWTKLPQHLKFLGLDSDQLALLRVVAASEEVQPGHIVDKIIEMKISDVARELNTLLRNLNSLSKAVERSRHEDQLSLETRVLFETHIFQTLNFLYENQLWDQKMLRMFFSTEKILEITYEHLQNLFKIRRRPGQSFYFALMPELSFVLNDWNTAHMHGLLRDLDKAQQARLVELMLIGAIESFKTSYHFHESSSEIKTIIDAVTEDRILKHWWLNDSPNSLEEEAAKKWILHLVTFFGETGDSNKGFEYLISYYLYNFTRTYQISHFPTLPFNNLKENIILDTKFKVFQAGIRLHEAFNRLLDYKHLVELPHFQKDYLPTDVTAQTVKSAKKEMLKKADEYKVTKETSKIFAPEAQVISNWMKKNSLISFYDTLLFSKLRRNMWSFGEISSKQSKIHYYLIPSRGH</sequence>
<dbReference type="AlphaFoldDB" id="A0A9Q3HDE9"/>
<feature type="region of interest" description="Disordered" evidence="2">
    <location>
        <begin position="211"/>
        <end position="230"/>
    </location>
</feature>
<reference evidence="3" key="1">
    <citation type="submission" date="2021-03" db="EMBL/GenBank/DDBJ databases">
        <title>Draft genome sequence of rust myrtle Austropuccinia psidii MF-1, a brazilian biotype.</title>
        <authorList>
            <person name="Quecine M.C."/>
            <person name="Pachon D.M.R."/>
            <person name="Bonatelli M.L."/>
            <person name="Correr F.H."/>
            <person name="Franceschini L.M."/>
            <person name="Leite T.F."/>
            <person name="Margarido G.R.A."/>
            <person name="Almeida C.A."/>
            <person name="Ferrarezi J.A."/>
            <person name="Labate C.A."/>
        </authorList>
    </citation>
    <scope>NUCLEOTIDE SEQUENCE</scope>
    <source>
        <strain evidence="3">MF-1</strain>
    </source>
</reference>
<dbReference type="Proteomes" id="UP000765509">
    <property type="component" value="Unassembled WGS sequence"/>
</dbReference>
<evidence type="ECO:0000256" key="1">
    <source>
        <dbReference type="SAM" id="Coils"/>
    </source>
</evidence>
<protein>
    <submittedName>
        <fullName evidence="3">Uncharacterized protein</fullName>
    </submittedName>
</protein>
<evidence type="ECO:0000313" key="4">
    <source>
        <dbReference type="Proteomes" id="UP000765509"/>
    </source>
</evidence>
<dbReference type="OrthoDB" id="2499263at2759"/>
<gene>
    <name evidence="3" type="ORF">O181_039977</name>
</gene>